<evidence type="ECO:0000256" key="4">
    <source>
        <dbReference type="ARBA" id="ARBA00023239"/>
    </source>
</evidence>
<gene>
    <name evidence="6" type="primary">dgoA_1</name>
    <name evidence="6" type="ORF">IMCC3135_21230</name>
</gene>
<dbReference type="CDD" id="cd00452">
    <property type="entry name" value="KDPG_aldolase"/>
    <property type="match status" value="1"/>
</dbReference>
<evidence type="ECO:0000313" key="6">
    <source>
        <dbReference type="EMBL" id="ASJ74323.1"/>
    </source>
</evidence>
<evidence type="ECO:0000256" key="2">
    <source>
        <dbReference type="ARBA" id="ARBA00006906"/>
    </source>
</evidence>
<dbReference type="PANTHER" id="PTHR30246:SF1">
    <property type="entry name" value="2-DEHYDRO-3-DEOXY-6-PHOSPHOGALACTONATE ALDOLASE-RELATED"/>
    <property type="match status" value="1"/>
</dbReference>
<reference evidence="6 7" key="1">
    <citation type="submission" date="2016-12" db="EMBL/GenBank/DDBJ databases">
        <authorList>
            <person name="Song W.-J."/>
            <person name="Kurnit D.M."/>
        </authorList>
    </citation>
    <scope>NUCLEOTIDE SEQUENCE [LARGE SCALE GENOMIC DNA]</scope>
    <source>
        <strain evidence="6 7">IMCC3135</strain>
    </source>
</reference>
<evidence type="ECO:0000256" key="1">
    <source>
        <dbReference type="ARBA" id="ARBA00004761"/>
    </source>
</evidence>
<dbReference type="Pfam" id="PF01081">
    <property type="entry name" value="Aldolase"/>
    <property type="match status" value="1"/>
</dbReference>
<sequence>MSRKLIAILRGITKDEVIDAATVLIDAGITSIEVPLNSPEATVSIGMLVEAFGDQALIGAGTVLTVEDVDKVAAVGGRMIVSPNCNPAVIKASKSHSMFSYPGVMTATECFAALEHGADGLKFFPSFLLGTAGLAALKAVLPASAETYAVGGVGPDNFKEWMDAGITGFGIGTGIFKPGFTTDDVASRAAAIVKAYDSCS</sequence>
<evidence type="ECO:0000256" key="3">
    <source>
        <dbReference type="ARBA" id="ARBA00011233"/>
    </source>
</evidence>
<dbReference type="PANTHER" id="PTHR30246">
    <property type="entry name" value="2-KETO-3-DEOXY-6-PHOSPHOGLUCONATE ALDOLASE"/>
    <property type="match status" value="1"/>
</dbReference>
<comment type="pathway">
    <text evidence="1">Carbohydrate acid metabolism.</text>
</comment>
<proteinExistence type="inferred from homology"/>
<comment type="subunit">
    <text evidence="3">Homotrimer.</text>
</comment>
<evidence type="ECO:0000256" key="5">
    <source>
        <dbReference type="ARBA" id="ARBA00023277"/>
    </source>
</evidence>
<accession>A0A2Z2NST4</accession>
<comment type="similarity">
    <text evidence="2">Belongs to the KHG/KDPG aldolase family.</text>
</comment>
<dbReference type="Proteomes" id="UP000250079">
    <property type="component" value="Chromosome"/>
</dbReference>
<dbReference type="RefSeq" id="WP_088919369.1">
    <property type="nucleotide sequence ID" value="NZ_CP018632.1"/>
</dbReference>
<name>A0A2Z2NST4_9GAMM</name>
<dbReference type="NCBIfam" id="NF006600">
    <property type="entry name" value="PRK09140.1"/>
    <property type="match status" value="1"/>
</dbReference>
<keyword evidence="7" id="KW-1185">Reference proteome</keyword>
<dbReference type="KEGG" id="gai:IMCC3135_21230"/>
<protein>
    <submittedName>
        <fullName evidence="6">2-dehydro-3-deoxy-6-phosphogalactonate aldolase</fullName>
        <ecNumber evidence="6">4.1.2.21</ecNumber>
    </submittedName>
</protein>
<dbReference type="EMBL" id="CP018632">
    <property type="protein sequence ID" value="ASJ74323.1"/>
    <property type="molecule type" value="Genomic_DNA"/>
</dbReference>
<dbReference type="AlphaFoldDB" id="A0A2Z2NST4"/>
<keyword evidence="4 6" id="KW-0456">Lyase</keyword>
<dbReference type="SUPFAM" id="SSF51569">
    <property type="entry name" value="Aldolase"/>
    <property type="match status" value="1"/>
</dbReference>
<dbReference type="InterPro" id="IPR000887">
    <property type="entry name" value="Aldlse_KDPG_KHG"/>
</dbReference>
<dbReference type="GO" id="GO:0008674">
    <property type="term" value="F:2-dehydro-3-deoxy-6-phosphogalactonate aldolase activity"/>
    <property type="evidence" value="ECO:0007669"/>
    <property type="project" value="UniProtKB-EC"/>
</dbReference>
<evidence type="ECO:0000313" key="7">
    <source>
        <dbReference type="Proteomes" id="UP000250079"/>
    </source>
</evidence>
<dbReference type="InterPro" id="IPR031338">
    <property type="entry name" value="KDPG/KHG_AS_2"/>
</dbReference>
<dbReference type="Gene3D" id="3.20.20.70">
    <property type="entry name" value="Aldolase class I"/>
    <property type="match status" value="1"/>
</dbReference>
<keyword evidence="5" id="KW-0119">Carbohydrate metabolism</keyword>
<dbReference type="PROSITE" id="PS00160">
    <property type="entry name" value="ALDOLASE_KDPG_KHG_2"/>
    <property type="match status" value="1"/>
</dbReference>
<organism evidence="6 7">
    <name type="scientific">Granulosicoccus antarcticus IMCC3135</name>
    <dbReference type="NCBI Taxonomy" id="1192854"/>
    <lineage>
        <taxon>Bacteria</taxon>
        <taxon>Pseudomonadati</taxon>
        <taxon>Pseudomonadota</taxon>
        <taxon>Gammaproteobacteria</taxon>
        <taxon>Chromatiales</taxon>
        <taxon>Granulosicoccaceae</taxon>
        <taxon>Granulosicoccus</taxon>
    </lineage>
</organism>
<dbReference type="EC" id="4.1.2.21" evidence="6"/>
<dbReference type="InterPro" id="IPR013785">
    <property type="entry name" value="Aldolase_TIM"/>
</dbReference>
<dbReference type="OrthoDB" id="9805177at2"/>